<feature type="chain" id="PRO_5029907513" evidence="1">
    <location>
        <begin position="20"/>
        <end position="304"/>
    </location>
</feature>
<name>A0A7I8WA68_9ANNE</name>
<reference evidence="2 3" key="1">
    <citation type="submission" date="2020-08" db="EMBL/GenBank/DDBJ databases">
        <authorList>
            <person name="Hejnol A."/>
        </authorList>
    </citation>
    <scope>NUCLEOTIDE SEQUENCE [LARGE SCALE GENOMIC DNA]</scope>
</reference>
<proteinExistence type="predicted"/>
<evidence type="ECO:0000313" key="3">
    <source>
        <dbReference type="Proteomes" id="UP000549394"/>
    </source>
</evidence>
<keyword evidence="3" id="KW-1185">Reference proteome</keyword>
<sequence>MIKFACLTFICFLLHSSNGVQILHGVGDYTSYHVGNMNLVISVPHNGLKTTSDIPDRHNGCLDQNNNCIYTHNCGQQSNSCSVRTAGDSYTKSIATKFYDKVHELTGLYPHMIVSELRRKKMDPNREVNEATFGDPLATQVYNDFHNFINQAKNAISGDGLLIDMHGQTHPEEWIELGYLISRYQLVNNIWIPSISSIRALDSRFNNVGLENLVRGPNSLGKLLNDHSQLVVPSPNNPDPTASGNYYSGGFIVKTYGSKNGGNIDAIQVEAPKNIRFSSTKRTKFGQDLGSAVVSFMQTYYGLL</sequence>
<dbReference type="AlphaFoldDB" id="A0A7I8WA68"/>
<dbReference type="EMBL" id="CAJFCJ010000024">
    <property type="protein sequence ID" value="CAD5125004.1"/>
    <property type="molecule type" value="Genomic_DNA"/>
</dbReference>
<organism evidence="2 3">
    <name type="scientific">Dimorphilus gyrociliatus</name>
    <dbReference type="NCBI Taxonomy" id="2664684"/>
    <lineage>
        <taxon>Eukaryota</taxon>
        <taxon>Metazoa</taxon>
        <taxon>Spiralia</taxon>
        <taxon>Lophotrochozoa</taxon>
        <taxon>Annelida</taxon>
        <taxon>Polychaeta</taxon>
        <taxon>Polychaeta incertae sedis</taxon>
        <taxon>Dinophilidae</taxon>
        <taxon>Dimorphilus</taxon>
    </lineage>
</organism>
<evidence type="ECO:0000256" key="1">
    <source>
        <dbReference type="SAM" id="SignalP"/>
    </source>
</evidence>
<accession>A0A7I8WA68</accession>
<dbReference type="OrthoDB" id="71260at2759"/>
<evidence type="ECO:0000313" key="2">
    <source>
        <dbReference type="EMBL" id="CAD5125004.1"/>
    </source>
</evidence>
<gene>
    <name evidence="2" type="ORF">DGYR_LOCUS12460</name>
</gene>
<feature type="signal peptide" evidence="1">
    <location>
        <begin position="1"/>
        <end position="19"/>
    </location>
</feature>
<comment type="caution">
    <text evidence="2">The sequence shown here is derived from an EMBL/GenBank/DDBJ whole genome shotgun (WGS) entry which is preliminary data.</text>
</comment>
<keyword evidence="1" id="KW-0732">Signal</keyword>
<protein>
    <submittedName>
        <fullName evidence="2">DgyrCDS13244</fullName>
    </submittedName>
</protein>
<dbReference type="Gene3D" id="3.40.630.40">
    <property type="entry name" value="Zn-dependent exopeptidases"/>
    <property type="match status" value="1"/>
</dbReference>
<dbReference type="Proteomes" id="UP000549394">
    <property type="component" value="Unassembled WGS sequence"/>
</dbReference>